<accession>A0A6J6RPI5</accession>
<organism evidence="1">
    <name type="scientific">freshwater metagenome</name>
    <dbReference type="NCBI Taxonomy" id="449393"/>
    <lineage>
        <taxon>unclassified sequences</taxon>
        <taxon>metagenomes</taxon>
        <taxon>ecological metagenomes</taxon>
    </lineage>
</organism>
<sequence length="52" mass="5326">MNALAVGALLGDLGGGRNANELAVFGFAVLAIPEVVDAGDGRDWIEVVGRCR</sequence>
<gene>
    <name evidence="1" type="ORF">UFOPK2624_01937</name>
</gene>
<name>A0A6J6RPI5_9ZZZZ</name>
<proteinExistence type="predicted"/>
<reference evidence="1" key="1">
    <citation type="submission" date="2020-05" db="EMBL/GenBank/DDBJ databases">
        <authorList>
            <person name="Chiriac C."/>
            <person name="Salcher M."/>
            <person name="Ghai R."/>
            <person name="Kavagutti S V."/>
        </authorList>
    </citation>
    <scope>NUCLEOTIDE SEQUENCE</scope>
</reference>
<dbReference type="EMBL" id="CAEZXY010000144">
    <property type="protein sequence ID" value="CAB4724368.1"/>
    <property type="molecule type" value="Genomic_DNA"/>
</dbReference>
<protein>
    <submittedName>
        <fullName evidence="1">Unannotated protein</fullName>
    </submittedName>
</protein>
<evidence type="ECO:0000313" key="1">
    <source>
        <dbReference type="EMBL" id="CAB4724368.1"/>
    </source>
</evidence>
<dbReference type="AlphaFoldDB" id="A0A6J6RPI5"/>